<dbReference type="PATRIC" id="fig|157733.3.peg.3391"/>
<sequence>MQEVKASMAGTVLNVMVAEGDSITSGQELVMLESMKMEIPIEGVEEGTVAEVNVAIGDFVNEGDVLVKIK</sequence>
<dbReference type="STRING" id="157733.AB986_05765"/>
<dbReference type="GeneID" id="301328436"/>
<evidence type="ECO:0000313" key="1">
    <source>
        <dbReference type="EMBL" id="KMM38777.1"/>
    </source>
</evidence>
<dbReference type="SUPFAM" id="SSF51230">
    <property type="entry name" value="Single hybrid motif"/>
    <property type="match status" value="1"/>
</dbReference>
<dbReference type="PANTHER" id="PTHR45266:SF3">
    <property type="entry name" value="OXALOACETATE DECARBOXYLASE ALPHA CHAIN"/>
    <property type="match status" value="1"/>
</dbReference>
<dbReference type="EC" id="6.4.1.2" evidence="1"/>
<dbReference type="Pfam" id="PF00364">
    <property type="entry name" value="Biotin_lipoyl"/>
    <property type="match status" value="1"/>
</dbReference>
<dbReference type="InterPro" id="IPR050709">
    <property type="entry name" value="Biotin_Carboxyl_Carrier/Decarb"/>
</dbReference>
<gene>
    <name evidence="1" type="ORF">AB986_05765</name>
</gene>
<name>A0A0J6FWL7_9BACL</name>
<dbReference type="Gene3D" id="2.40.50.100">
    <property type="match status" value="1"/>
</dbReference>
<evidence type="ECO:0000313" key="2">
    <source>
        <dbReference type="Proteomes" id="UP000035996"/>
    </source>
</evidence>
<protein>
    <submittedName>
        <fullName evidence="1">Acetyl-CoA carboxylase</fullName>
        <ecNumber evidence="1">6.4.1.2</ecNumber>
    </submittedName>
</protein>
<dbReference type="RefSeq" id="WP_048309904.1">
    <property type="nucleotide sequence ID" value="NZ_CP119526.1"/>
</dbReference>
<dbReference type="GO" id="GO:0003989">
    <property type="term" value="F:acetyl-CoA carboxylase activity"/>
    <property type="evidence" value="ECO:0007669"/>
    <property type="project" value="UniProtKB-EC"/>
</dbReference>
<dbReference type="NCBIfam" id="NF004547">
    <property type="entry name" value="PRK05889.1"/>
    <property type="match status" value="1"/>
</dbReference>
<proteinExistence type="predicted"/>
<keyword evidence="2" id="KW-1185">Reference proteome</keyword>
<dbReference type="EMBL" id="LELK01000001">
    <property type="protein sequence ID" value="KMM38777.1"/>
    <property type="molecule type" value="Genomic_DNA"/>
</dbReference>
<dbReference type="PANTHER" id="PTHR45266">
    <property type="entry name" value="OXALOACETATE DECARBOXYLASE ALPHA CHAIN"/>
    <property type="match status" value="1"/>
</dbReference>
<dbReference type="OrthoDB" id="163546at2"/>
<dbReference type="CDD" id="cd06850">
    <property type="entry name" value="biotinyl_domain"/>
    <property type="match status" value="1"/>
</dbReference>
<dbReference type="AlphaFoldDB" id="A0A0J6FWL7"/>
<accession>A0A0J6FWL7</accession>
<dbReference type="InterPro" id="IPR000089">
    <property type="entry name" value="Biotin_lipoyl"/>
</dbReference>
<reference evidence="1" key="1">
    <citation type="submission" date="2015-06" db="EMBL/GenBank/DDBJ databases">
        <authorList>
            <person name="Liu B."/>
            <person name="Wang J."/>
            <person name="Zhu Y."/>
            <person name="Liu G."/>
            <person name="Chen Q."/>
            <person name="Zheng C."/>
            <person name="Che J."/>
            <person name="Ge C."/>
            <person name="Shi H."/>
            <person name="Pan Z."/>
            <person name="Liu X."/>
        </authorList>
    </citation>
    <scope>NUCLEOTIDE SEQUENCE [LARGE SCALE GENOMIC DNA]</scope>
    <source>
        <strain evidence="1">DSM 16346</strain>
    </source>
</reference>
<comment type="caution">
    <text evidence="1">The sequence shown here is derived from an EMBL/GenBank/DDBJ whole genome shotgun (WGS) entry which is preliminary data.</text>
</comment>
<dbReference type="Proteomes" id="UP000035996">
    <property type="component" value="Unassembled WGS sequence"/>
</dbReference>
<dbReference type="PROSITE" id="PS50968">
    <property type="entry name" value="BIOTINYL_LIPOYL"/>
    <property type="match status" value="1"/>
</dbReference>
<organism evidence="1 2">
    <name type="scientific">Guptibacillus hwajinpoensis</name>
    <dbReference type="NCBI Taxonomy" id="208199"/>
    <lineage>
        <taxon>Bacteria</taxon>
        <taxon>Bacillati</taxon>
        <taxon>Bacillota</taxon>
        <taxon>Bacilli</taxon>
        <taxon>Bacillales</taxon>
        <taxon>Guptibacillaceae</taxon>
        <taxon>Guptibacillus</taxon>
    </lineage>
</organism>
<keyword evidence="1" id="KW-0436">Ligase</keyword>
<dbReference type="InterPro" id="IPR011053">
    <property type="entry name" value="Single_hybrid_motif"/>
</dbReference>